<dbReference type="AlphaFoldDB" id="A0A9E7CV58"/>
<sequence>MLILTKDSIIKVLLSCSLIFLSFTNVFIFSVVEARISLYIFSLFVFILIILGLRSKIPNLTNQYVLLFYILLSFLVNFKASKITSVIYSGLFIIYYVYLFYLVKKFFVLSDFLRVLKIIILSYFIVLLISQFLVIFDLYSLNTPYNDYFQSTGPLGIQRNNITKTFRYHSLSSEPSYAAIIMIICYNIIILFNSSKREVVLYGIIVLYMILSFKSAIGIILLLLLIVGNLRLSSKQILLFLLPILVITLLMLYFNFGGKSIERIRNLILLIFSSEGEFLKRLNLIDSSAYARLNPFYVYIRDVNFLDLHFYLGHGANTSEEYFTEILYPNSWESHLSFRPGFIPGFLYDYGILGVVFVFNWLLLKIIKIKRNLFFIALISILMLNSNFNTQLFWIFVTFYTIANMFLINSNSISSVSCKMENV</sequence>
<feature type="transmembrane region" description="Helical" evidence="1">
    <location>
        <begin position="86"/>
        <end position="103"/>
    </location>
</feature>
<reference evidence="2" key="1">
    <citation type="submission" date="2022-03" db="EMBL/GenBank/DDBJ databases">
        <title>Description of Abyssus ytuae gen. nov., sp. nov., a novel member of the family Flavobacteriaceae isolated from the sediment of Mariana Trench.</title>
        <authorList>
            <person name="Zhang J."/>
            <person name="Xu X."/>
        </authorList>
    </citation>
    <scope>NUCLEOTIDE SEQUENCE</scope>
    <source>
        <strain evidence="2">MT3330</strain>
    </source>
</reference>
<feature type="transmembrane region" description="Helical" evidence="1">
    <location>
        <begin position="115"/>
        <end position="136"/>
    </location>
</feature>
<dbReference type="KEGG" id="fbm:MQE35_09010"/>
<keyword evidence="1" id="KW-0812">Transmembrane</keyword>
<gene>
    <name evidence="2" type="ORF">MQE35_09010</name>
</gene>
<protein>
    <submittedName>
        <fullName evidence="2">Uncharacterized protein</fullName>
    </submittedName>
</protein>
<name>A0A9E7CV58_9FLAO</name>
<feature type="transmembrane region" description="Helical" evidence="1">
    <location>
        <begin position="237"/>
        <end position="256"/>
    </location>
</feature>
<keyword evidence="3" id="KW-1185">Reference proteome</keyword>
<evidence type="ECO:0000313" key="3">
    <source>
        <dbReference type="Proteomes" id="UP000831290"/>
    </source>
</evidence>
<dbReference type="Proteomes" id="UP000831290">
    <property type="component" value="Chromosome"/>
</dbReference>
<keyword evidence="1" id="KW-0472">Membrane</keyword>
<proteinExistence type="predicted"/>
<accession>A0A9E7CV58</accession>
<feature type="transmembrane region" description="Helical" evidence="1">
    <location>
        <begin position="12"/>
        <end position="30"/>
    </location>
</feature>
<feature type="transmembrane region" description="Helical" evidence="1">
    <location>
        <begin position="60"/>
        <end position="80"/>
    </location>
</feature>
<evidence type="ECO:0000313" key="2">
    <source>
        <dbReference type="EMBL" id="UOB19422.1"/>
    </source>
</evidence>
<feature type="transmembrane region" description="Helical" evidence="1">
    <location>
        <begin position="373"/>
        <end position="402"/>
    </location>
</feature>
<dbReference type="EMBL" id="CP094358">
    <property type="protein sequence ID" value="UOB19422.1"/>
    <property type="molecule type" value="Genomic_DNA"/>
</dbReference>
<keyword evidence="1" id="KW-1133">Transmembrane helix</keyword>
<feature type="transmembrane region" description="Helical" evidence="1">
    <location>
        <begin position="347"/>
        <end position="367"/>
    </location>
</feature>
<evidence type="ECO:0000256" key="1">
    <source>
        <dbReference type="SAM" id="Phobius"/>
    </source>
</evidence>
<feature type="transmembrane region" description="Helical" evidence="1">
    <location>
        <begin position="175"/>
        <end position="192"/>
    </location>
</feature>
<feature type="transmembrane region" description="Helical" evidence="1">
    <location>
        <begin position="199"/>
        <end position="225"/>
    </location>
</feature>
<feature type="transmembrane region" description="Helical" evidence="1">
    <location>
        <begin position="36"/>
        <end position="53"/>
    </location>
</feature>
<organism evidence="2 3">
    <name type="scientific">Abyssalbus ytuae</name>
    <dbReference type="NCBI Taxonomy" id="2926907"/>
    <lineage>
        <taxon>Bacteria</taxon>
        <taxon>Pseudomonadati</taxon>
        <taxon>Bacteroidota</taxon>
        <taxon>Flavobacteriia</taxon>
        <taxon>Flavobacteriales</taxon>
        <taxon>Flavobacteriaceae</taxon>
        <taxon>Abyssalbus</taxon>
    </lineage>
</organism>
<dbReference type="RefSeq" id="WP_255846038.1">
    <property type="nucleotide sequence ID" value="NZ_CP094358.1"/>
</dbReference>